<keyword evidence="2" id="KW-0648">Protein biosynthesis</keyword>
<evidence type="ECO:0000256" key="1">
    <source>
        <dbReference type="ARBA" id="ARBA00010759"/>
    </source>
</evidence>
<feature type="binding site" evidence="2">
    <location>
        <position position="137"/>
    </location>
    <ligand>
        <name>Fe cation</name>
        <dbReference type="ChEBI" id="CHEBI:24875"/>
    </ligand>
</feature>
<evidence type="ECO:0000313" key="3">
    <source>
        <dbReference type="EMBL" id="QTA79692.1"/>
    </source>
</evidence>
<feature type="active site" evidence="2">
    <location>
        <position position="138"/>
    </location>
</feature>
<dbReference type="EC" id="3.5.1.88" evidence="2"/>
<keyword evidence="2" id="KW-0408">Iron</keyword>
<dbReference type="PANTHER" id="PTHR10458">
    <property type="entry name" value="PEPTIDE DEFORMYLASE"/>
    <property type="match status" value="1"/>
</dbReference>
<keyword evidence="2" id="KW-0378">Hydrolase</keyword>
<protein>
    <recommendedName>
        <fullName evidence="2">Peptide deformylase</fullName>
        <shortName evidence="2">PDF</shortName>
        <ecNumber evidence="2">3.5.1.88</ecNumber>
    </recommendedName>
    <alternativeName>
        <fullName evidence="2">Polypeptide deformylase</fullName>
    </alternativeName>
</protein>
<dbReference type="PANTHER" id="PTHR10458:SF22">
    <property type="entry name" value="PEPTIDE DEFORMYLASE"/>
    <property type="match status" value="1"/>
</dbReference>
<keyword evidence="4" id="KW-1185">Reference proteome</keyword>
<dbReference type="NCBIfam" id="NF001159">
    <property type="entry name" value="PRK00150.1-3"/>
    <property type="match status" value="1"/>
</dbReference>
<dbReference type="PRINTS" id="PR01576">
    <property type="entry name" value="PDEFORMYLASE"/>
</dbReference>
<dbReference type="Gene3D" id="3.90.45.10">
    <property type="entry name" value="Peptide deformylase"/>
    <property type="match status" value="1"/>
</dbReference>
<comment type="cofactor">
    <cofactor evidence="2">
        <name>Fe(2+)</name>
        <dbReference type="ChEBI" id="CHEBI:29033"/>
    </cofactor>
    <text evidence="2">Binds 1 Fe(2+) ion.</text>
</comment>
<organism evidence="3 4">
    <name type="scientific">Desulfonema limicola</name>
    <dbReference type="NCBI Taxonomy" id="45656"/>
    <lineage>
        <taxon>Bacteria</taxon>
        <taxon>Pseudomonadati</taxon>
        <taxon>Thermodesulfobacteriota</taxon>
        <taxon>Desulfobacteria</taxon>
        <taxon>Desulfobacterales</taxon>
        <taxon>Desulfococcaceae</taxon>
        <taxon>Desulfonema</taxon>
    </lineage>
</organism>
<dbReference type="HAMAP" id="MF_00163">
    <property type="entry name" value="Pep_deformylase"/>
    <property type="match status" value="1"/>
</dbReference>
<dbReference type="CDD" id="cd00487">
    <property type="entry name" value="Pep_deformylase"/>
    <property type="match status" value="1"/>
</dbReference>
<dbReference type="SUPFAM" id="SSF56420">
    <property type="entry name" value="Peptide deformylase"/>
    <property type="match status" value="1"/>
</dbReference>
<feature type="binding site" evidence="2">
    <location>
        <position position="95"/>
    </location>
    <ligand>
        <name>Fe cation</name>
        <dbReference type="ChEBI" id="CHEBI:24875"/>
    </ligand>
</feature>
<dbReference type="EMBL" id="CP061799">
    <property type="protein sequence ID" value="QTA79692.1"/>
    <property type="molecule type" value="Genomic_DNA"/>
</dbReference>
<dbReference type="InterPro" id="IPR023635">
    <property type="entry name" value="Peptide_deformylase"/>
</dbReference>
<dbReference type="GO" id="GO:0042586">
    <property type="term" value="F:peptide deformylase activity"/>
    <property type="evidence" value="ECO:0007669"/>
    <property type="project" value="UniProtKB-UniRule"/>
</dbReference>
<dbReference type="InterPro" id="IPR036821">
    <property type="entry name" value="Peptide_deformylase_sf"/>
</dbReference>
<dbReference type="NCBIfam" id="TIGR00079">
    <property type="entry name" value="pept_deformyl"/>
    <property type="match status" value="1"/>
</dbReference>
<name>A0A975GFW8_9BACT</name>
<keyword evidence="2" id="KW-0479">Metal-binding</keyword>
<dbReference type="AlphaFoldDB" id="A0A975GFW8"/>
<evidence type="ECO:0000256" key="2">
    <source>
        <dbReference type="HAMAP-Rule" id="MF_00163"/>
    </source>
</evidence>
<proteinExistence type="inferred from homology"/>
<comment type="similarity">
    <text evidence="1 2">Belongs to the polypeptide deformylase family.</text>
</comment>
<comment type="catalytic activity">
    <reaction evidence="2">
        <text>N-terminal N-formyl-L-methionyl-[peptide] + H2O = N-terminal L-methionyl-[peptide] + formate</text>
        <dbReference type="Rhea" id="RHEA:24420"/>
        <dbReference type="Rhea" id="RHEA-COMP:10639"/>
        <dbReference type="Rhea" id="RHEA-COMP:10640"/>
        <dbReference type="ChEBI" id="CHEBI:15377"/>
        <dbReference type="ChEBI" id="CHEBI:15740"/>
        <dbReference type="ChEBI" id="CHEBI:49298"/>
        <dbReference type="ChEBI" id="CHEBI:64731"/>
        <dbReference type="EC" id="3.5.1.88"/>
    </reaction>
</comment>
<dbReference type="GO" id="GO:0006412">
    <property type="term" value="P:translation"/>
    <property type="evidence" value="ECO:0007669"/>
    <property type="project" value="UniProtKB-UniRule"/>
</dbReference>
<dbReference type="GO" id="GO:0046872">
    <property type="term" value="F:metal ion binding"/>
    <property type="evidence" value="ECO:0007669"/>
    <property type="project" value="UniProtKB-KW"/>
</dbReference>
<comment type="function">
    <text evidence="2">Removes the formyl group from the N-terminal Met of newly synthesized proteins. Requires at least a dipeptide for an efficient rate of reaction. N-terminal L-methionine is a prerequisite for activity but the enzyme has broad specificity at other positions.</text>
</comment>
<sequence length="171" mass="19192">MEKLDIVTYPDKFLKKTVAPVENINEEIQTLINNMCYTMHQAQGVGLAAIQVGYDGSLLVYDSTPGENNPDSVKALINPRIIKSEGSIISENEGCLSVPDFRSDVKRCAAVLVEGVDREGNPVRLERDDFLAVILQHEIDHLNGVLFIDRISVLKRQLYKKRVAKQLKNKK</sequence>
<dbReference type="Pfam" id="PF01327">
    <property type="entry name" value="Pep_deformylase"/>
    <property type="match status" value="1"/>
</dbReference>
<feature type="binding site" evidence="2">
    <location>
        <position position="141"/>
    </location>
    <ligand>
        <name>Fe cation</name>
        <dbReference type="ChEBI" id="CHEBI:24875"/>
    </ligand>
</feature>
<dbReference type="PIRSF" id="PIRSF004749">
    <property type="entry name" value="Pep_def"/>
    <property type="match status" value="1"/>
</dbReference>
<accession>A0A975GFW8</accession>
<dbReference type="Proteomes" id="UP000663720">
    <property type="component" value="Chromosome"/>
</dbReference>
<gene>
    <name evidence="2 3" type="primary">def</name>
    <name evidence="3" type="ORF">dnl_19680</name>
</gene>
<dbReference type="RefSeq" id="WP_207691416.1">
    <property type="nucleotide sequence ID" value="NZ_CP061799.1"/>
</dbReference>
<evidence type="ECO:0000313" key="4">
    <source>
        <dbReference type="Proteomes" id="UP000663720"/>
    </source>
</evidence>
<dbReference type="KEGG" id="dli:dnl_19680"/>
<reference evidence="3" key="1">
    <citation type="journal article" date="2021" name="Microb. Physiol.">
        <title>Proteogenomic Insights into the Physiology of Marine, Sulfate-Reducing, Filamentous Desulfonema limicola and Desulfonema magnum.</title>
        <authorList>
            <person name="Schnaars V."/>
            <person name="Wohlbrand L."/>
            <person name="Scheve S."/>
            <person name="Hinrichs C."/>
            <person name="Reinhardt R."/>
            <person name="Rabus R."/>
        </authorList>
    </citation>
    <scope>NUCLEOTIDE SEQUENCE</scope>
    <source>
        <strain evidence="3">5ac10</strain>
    </source>
</reference>